<keyword evidence="1" id="KW-0175">Coiled coil</keyword>
<dbReference type="EMBL" id="KR049063">
    <property type="protein sequence ID" value="AKC04970.1"/>
    <property type="molecule type" value="Genomic_DNA"/>
</dbReference>
<feature type="coiled-coil region" evidence="1">
    <location>
        <begin position="48"/>
        <end position="82"/>
    </location>
</feature>
<dbReference type="RefSeq" id="YP_009219701.1">
    <property type="nucleotide sequence ID" value="NC_029026.1"/>
</dbReference>
<name>A0A0E3TA18_9CAUD</name>
<keyword evidence="3" id="KW-1185">Reference proteome</keyword>
<reference evidence="3" key="2">
    <citation type="submission" date="2015-03" db="EMBL/GenBank/DDBJ databases">
        <title>Additive effect of two phages aimed for phage therapy.</title>
        <authorList>
            <person name="Khalifa L."/>
            <person name="Beyth N."/>
            <person name="Hazan R."/>
        </authorList>
    </citation>
    <scope>NUCLEOTIDE SEQUENCE [LARGE SCALE GENOMIC DNA]</scope>
</reference>
<evidence type="ECO:0000256" key="1">
    <source>
        <dbReference type="SAM" id="Coils"/>
    </source>
</evidence>
<sequence length="114" mass="13365">MNELDGISKLEADIIKTTQLLETQQELKKNFIRNEKLSKRNYELSIDVLKLRNTLLDVMEDLDNLMENVEGIKEDANKHSKVEKEMVKGWLERTGKLANETRKNIEEVLESYEN</sequence>
<dbReference type="KEGG" id="vg:26645804"/>
<dbReference type="GeneID" id="26645804"/>
<evidence type="ECO:0000313" key="2">
    <source>
        <dbReference type="EMBL" id="AKC04970.1"/>
    </source>
</evidence>
<dbReference type="Proteomes" id="UP000033340">
    <property type="component" value="Segment"/>
</dbReference>
<organism evidence="2 3">
    <name type="scientific">Enterococcus phage EFLK1</name>
    <dbReference type="NCBI Taxonomy" id="1640885"/>
    <lineage>
        <taxon>Viruses</taxon>
        <taxon>Duplodnaviria</taxon>
        <taxon>Heunggongvirae</taxon>
        <taxon>Uroviricota</taxon>
        <taxon>Caudoviricetes</taxon>
        <taxon>Herelleviridae</taxon>
        <taxon>Brockvirinae</taxon>
        <taxon>Kochikohdavirus</taxon>
        <taxon>Kochikohdavirus EFLK1</taxon>
    </lineage>
</organism>
<proteinExistence type="predicted"/>
<protein>
    <submittedName>
        <fullName evidence="2">Putative adsorption protein</fullName>
    </submittedName>
</protein>
<reference evidence="2 3" key="1">
    <citation type="journal article" date="2015" name="Genome Announc.">
        <title>Complete Genome Sequence of Enterococcus Bacteriophage EFLK1.</title>
        <authorList>
            <person name="Khalifa L."/>
            <person name="Coppenhagen-Glazer S."/>
            <person name="Shlezinger M."/>
            <person name="Kott-Gutkowski M."/>
            <person name="Adini O."/>
            <person name="Beyth N."/>
            <person name="Hazan R."/>
        </authorList>
    </citation>
    <scope>NUCLEOTIDE SEQUENCE [LARGE SCALE GENOMIC DNA]</scope>
</reference>
<evidence type="ECO:0000313" key="3">
    <source>
        <dbReference type="Proteomes" id="UP000033340"/>
    </source>
</evidence>
<accession>A0A0E3TA18</accession>